<dbReference type="GO" id="GO:0031623">
    <property type="term" value="P:receptor internalization"/>
    <property type="evidence" value="ECO:0007669"/>
    <property type="project" value="TreeGrafter"/>
</dbReference>
<dbReference type="InterPro" id="IPR030381">
    <property type="entry name" value="G_DYNAMIN_dom"/>
</dbReference>
<dbReference type="GO" id="GO:0008017">
    <property type="term" value="F:microtubule binding"/>
    <property type="evidence" value="ECO:0007669"/>
    <property type="project" value="TreeGrafter"/>
</dbReference>
<dbReference type="GO" id="GO:0005886">
    <property type="term" value="C:plasma membrane"/>
    <property type="evidence" value="ECO:0007669"/>
    <property type="project" value="TreeGrafter"/>
</dbReference>
<dbReference type="GO" id="GO:0005525">
    <property type="term" value="F:GTP binding"/>
    <property type="evidence" value="ECO:0007669"/>
    <property type="project" value="InterPro"/>
</dbReference>
<dbReference type="GO" id="GO:0005874">
    <property type="term" value="C:microtubule"/>
    <property type="evidence" value="ECO:0007669"/>
    <property type="project" value="TreeGrafter"/>
</dbReference>
<dbReference type="VEuPathDB" id="FungiDB:ATEG_05907"/>
<dbReference type="Gene3D" id="1.20.120.1240">
    <property type="entry name" value="Dynamin, middle domain"/>
    <property type="match status" value="1"/>
</dbReference>
<organism evidence="4 5">
    <name type="scientific">Aspergillus terreus</name>
    <dbReference type="NCBI Taxonomy" id="33178"/>
    <lineage>
        <taxon>Eukaryota</taxon>
        <taxon>Fungi</taxon>
        <taxon>Dikarya</taxon>
        <taxon>Ascomycota</taxon>
        <taxon>Pezizomycotina</taxon>
        <taxon>Eurotiomycetes</taxon>
        <taxon>Eurotiomycetidae</taxon>
        <taxon>Eurotiales</taxon>
        <taxon>Aspergillaceae</taxon>
        <taxon>Aspergillus</taxon>
        <taxon>Aspergillus subgen. Circumdati</taxon>
    </lineage>
</organism>
<dbReference type="FunFam" id="3.40.50.300:FF:001977">
    <property type="entry name" value="Dynamin GTPase, putative"/>
    <property type="match status" value="1"/>
</dbReference>
<dbReference type="SUPFAM" id="SSF52540">
    <property type="entry name" value="P-loop containing nucleoside triphosphate hydrolases"/>
    <property type="match status" value="1"/>
</dbReference>
<dbReference type="SMART" id="SM00053">
    <property type="entry name" value="DYNc"/>
    <property type="match status" value="1"/>
</dbReference>
<dbReference type="Gene3D" id="3.40.50.300">
    <property type="entry name" value="P-loop containing nucleotide triphosphate hydrolases"/>
    <property type="match status" value="1"/>
</dbReference>
<keyword evidence="5" id="KW-1185">Reference proteome</keyword>
<protein>
    <submittedName>
        <fullName evidence="4">Dynamin family protein</fullName>
    </submittedName>
</protein>
<dbReference type="EMBL" id="BLJY01000007">
    <property type="protein sequence ID" value="GFF17739.1"/>
    <property type="molecule type" value="Genomic_DNA"/>
</dbReference>
<dbReference type="InterPro" id="IPR000375">
    <property type="entry name" value="Dynamin_stalk"/>
</dbReference>
<dbReference type="PANTHER" id="PTHR11566:SF131">
    <property type="entry name" value="GTPASE, PUTATIVE (AFU_ORTHOLOGUE AFUA_6G07630)-RELATED"/>
    <property type="match status" value="1"/>
</dbReference>
<evidence type="ECO:0000313" key="5">
    <source>
        <dbReference type="Proteomes" id="UP000452235"/>
    </source>
</evidence>
<dbReference type="Pfam" id="PF00350">
    <property type="entry name" value="Dynamin_N"/>
    <property type="match status" value="1"/>
</dbReference>
<dbReference type="CDD" id="cd08771">
    <property type="entry name" value="DLP_1"/>
    <property type="match status" value="1"/>
</dbReference>
<dbReference type="InterPro" id="IPR020850">
    <property type="entry name" value="GED_dom"/>
</dbReference>
<accession>A0A5M3Z8Q7</accession>
<evidence type="ECO:0000256" key="2">
    <source>
        <dbReference type="ARBA" id="ARBA00023134"/>
    </source>
</evidence>
<dbReference type="Pfam" id="PF01031">
    <property type="entry name" value="Dynamin_M"/>
    <property type="match status" value="1"/>
</dbReference>
<gene>
    <name evidence="4" type="ORF">ATEIFO6365_0007028800</name>
</gene>
<dbReference type="Proteomes" id="UP000452235">
    <property type="component" value="Unassembled WGS sequence"/>
</dbReference>
<dbReference type="PRINTS" id="PR00195">
    <property type="entry name" value="DYNAMIN"/>
</dbReference>
<sequence>MSPPTPDAISAIAEDMKTLVKKIQDLRHLGVEDHSIALPKICVIGDQSTGKSSLIEGMSEIKVPRSSGTCTRCPMEINLTESDQPWACKVYLSRKYMFDKSQRLPKPKRSKPLGPWIEQDVEDELFITLDDKDDIQDAIMWAQLAILNPGRPSTDYVPGQNEGVDTSCQVKFSPNVVRIDISAPNFPTLSFYDLPGVISQAEVDEEKYLVALVENLVKEYISQENCIVLLALPMTDDATNSSAARIMRDVQGAKQRTLGVLTKPDRIQRGESYAQWIEILEGDKFTLGHGYFVVRNNHDPAIPHAKARDEEDAFFATSPWTTELAAYQPRFGTRRLQAALSSLLLCQIQQCLPRIIEQIDQKAARIDSELKTLPDPPSANVQYILCKCLNELKDRIRANFDGGSSQYPLLKLWTHMAMDFRRALVKTRPTVQLLTTEEMHWPVAQDQDSDCEMTSVQQTLKRKPSVQPSDRRRAQTTPVSPEARQRPAKTESSGYYTEHFQQFNKPARMFTWGEIRDINEDSYRAGIPDQADPKAVEIMKQMSVEHWNLPMETFLEATHRLVRNTLSKSLKDVFQDYYQTSLFRELKRIIEEYLSSIAEEHVRHSREIYEIEHNKPFTMALLALEQATKESHKYLFDRRRDARAKSYLNKQGKFLPDDPRRDAEIKKITEDKNAEDILGPDQYAQELKMMAATRGYYDVASSRFVDSICQTVHTKLFIQCREHLIPVIEKNLGIFNDNASERCQELMAEDQDRQRRRQYLLREKAKVDQAQHWLSTVKKEEDGSEDSLFCRM</sequence>
<evidence type="ECO:0000313" key="4">
    <source>
        <dbReference type="EMBL" id="GFF17739.1"/>
    </source>
</evidence>
<comment type="caution">
    <text evidence="4">The sequence shown here is derived from an EMBL/GenBank/DDBJ whole genome shotgun (WGS) entry which is preliminary data.</text>
</comment>
<dbReference type="InterPro" id="IPR045063">
    <property type="entry name" value="Dynamin_N"/>
</dbReference>
<keyword evidence="1" id="KW-0547">Nucleotide-binding</keyword>
<feature type="region of interest" description="Disordered" evidence="3">
    <location>
        <begin position="445"/>
        <end position="494"/>
    </location>
</feature>
<reference evidence="4 5" key="1">
    <citation type="submission" date="2020-01" db="EMBL/GenBank/DDBJ databases">
        <title>Aspergillus terreus IFO 6365 whole genome shotgun sequence.</title>
        <authorList>
            <person name="Kanamasa S."/>
            <person name="Takahashi H."/>
        </authorList>
    </citation>
    <scope>NUCLEOTIDE SEQUENCE [LARGE SCALE GENOMIC DNA]</scope>
    <source>
        <strain evidence="4 5">IFO 6365</strain>
    </source>
</reference>
<dbReference type="GO" id="GO:0005737">
    <property type="term" value="C:cytoplasm"/>
    <property type="evidence" value="ECO:0007669"/>
    <property type="project" value="TreeGrafter"/>
</dbReference>
<dbReference type="GO" id="GO:0003924">
    <property type="term" value="F:GTPase activity"/>
    <property type="evidence" value="ECO:0007669"/>
    <property type="project" value="InterPro"/>
</dbReference>
<dbReference type="InterPro" id="IPR001401">
    <property type="entry name" value="Dynamin_GTPase"/>
</dbReference>
<dbReference type="InterPro" id="IPR022812">
    <property type="entry name" value="Dynamin"/>
</dbReference>
<dbReference type="PROSITE" id="PS51388">
    <property type="entry name" value="GED"/>
    <property type="match status" value="1"/>
</dbReference>
<dbReference type="InterPro" id="IPR027417">
    <property type="entry name" value="P-loop_NTPase"/>
</dbReference>
<dbReference type="PANTHER" id="PTHR11566">
    <property type="entry name" value="DYNAMIN"/>
    <property type="match status" value="1"/>
</dbReference>
<name>A0A5M3Z8Q7_ASPTE</name>
<keyword evidence="2" id="KW-0342">GTP-binding</keyword>
<evidence type="ECO:0000256" key="3">
    <source>
        <dbReference type="SAM" id="MobiDB-lite"/>
    </source>
</evidence>
<dbReference type="AlphaFoldDB" id="A0A5M3Z8Q7"/>
<dbReference type="OrthoDB" id="5061070at2759"/>
<proteinExistence type="predicted"/>
<dbReference type="PROSITE" id="PS51718">
    <property type="entry name" value="G_DYNAMIN_2"/>
    <property type="match status" value="1"/>
</dbReference>
<evidence type="ECO:0000256" key="1">
    <source>
        <dbReference type="ARBA" id="ARBA00022741"/>
    </source>
</evidence>